<dbReference type="Proteomes" id="UP000031668">
    <property type="component" value="Unassembled WGS sequence"/>
</dbReference>
<proteinExistence type="predicted"/>
<gene>
    <name evidence="1" type="ORF">RF11_01663</name>
</gene>
<accession>A0A0C2N0U3</accession>
<evidence type="ECO:0000313" key="2">
    <source>
        <dbReference type="Proteomes" id="UP000031668"/>
    </source>
</evidence>
<keyword evidence="2" id="KW-1185">Reference proteome</keyword>
<evidence type="ECO:0000313" key="1">
    <source>
        <dbReference type="EMBL" id="KII67507.1"/>
    </source>
</evidence>
<dbReference type="AlphaFoldDB" id="A0A0C2N0U3"/>
<dbReference type="EMBL" id="JWZT01003159">
    <property type="protein sequence ID" value="KII67507.1"/>
    <property type="molecule type" value="Genomic_DNA"/>
</dbReference>
<comment type="caution">
    <text evidence="1">The sequence shown here is derived from an EMBL/GenBank/DDBJ whole genome shotgun (WGS) entry which is preliminary data.</text>
</comment>
<organism evidence="1 2">
    <name type="scientific">Thelohanellus kitauei</name>
    <name type="common">Myxosporean</name>
    <dbReference type="NCBI Taxonomy" id="669202"/>
    <lineage>
        <taxon>Eukaryota</taxon>
        <taxon>Metazoa</taxon>
        <taxon>Cnidaria</taxon>
        <taxon>Myxozoa</taxon>
        <taxon>Myxosporea</taxon>
        <taxon>Bivalvulida</taxon>
        <taxon>Platysporina</taxon>
        <taxon>Myxobolidae</taxon>
        <taxon>Thelohanellus</taxon>
    </lineage>
</organism>
<name>A0A0C2N0U3_THEKT</name>
<protein>
    <submittedName>
        <fullName evidence="1">Uncharacterized protein</fullName>
    </submittedName>
</protein>
<sequence>MRDFFLYELDYLGNPLPKFETRNIAIPNDIDRMFPMFYDIVNRYIYYGDINIISVYQQIDDKMDKTEQFRFEFYVSSISVDHYMNLSFILDANENLWALCLWTRFIRLLARNVTDFEYSLNNL</sequence>
<reference evidence="1 2" key="1">
    <citation type="journal article" date="2014" name="Genome Biol. Evol.">
        <title>The genome of the myxosporean Thelohanellus kitauei shows adaptations to nutrient acquisition within its fish host.</title>
        <authorList>
            <person name="Yang Y."/>
            <person name="Xiong J."/>
            <person name="Zhou Z."/>
            <person name="Huo F."/>
            <person name="Miao W."/>
            <person name="Ran C."/>
            <person name="Liu Y."/>
            <person name="Zhang J."/>
            <person name="Feng J."/>
            <person name="Wang M."/>
            <person name="Wang M."/>
            <person name="Wang L."/>
            <person name="Yao B."/>
        </authorList>
    </citation>
    <scope>NUCLEOTIDE SEQUENCE [LARGE SCALE GENOMIC DNA]</scope>
    <source>
        <strain evidence="1">Wuqing</strain>
    </source>
</reference>